<dbReference type="Proteomes" id="UP000199409">
    <property type="component" value="Unassembled WGS sequence"/>
</dbReference>
<dbReference type="GO" id="GO:0140359">
    <property type="term" value="F:ABC-type transporter activity"/>
    <property type="evidence" value="ECO:0007669"/>
    <property type="project" value="InterPro"/>
</dbReference>
<protein>
    <submittedName>
        <fullName evidence="10">ABC-2 type transport system permease protein</fullName>
    </submittedName>
</protein>
<name>A0A1H3VPY0_9BACT</name>
<keyword evidence="5 8" id="KW-0812">Transmembrane</keyword>
<dbReference type="InterPro" id="IPR013525">
    <property type="entry name" value="ABC2_TM"/>
</dbReference>
<dbReference type="GO" id="GO:0005886">
    <property type="term" value="C:plasma membrane"/>
    <property type="evidence" value="ECO:0007669"/>
    <property type="project" value="UniProtKB-SubCell"/>
</dbReference>
<keyword evidence="6 8" id="KW-1133">Transmembrane helix</keyword>
<evidence type="ECO:0000256" key="3">
    <source>
        <dbReference type="ARBA" id="ARBA00022448"/>
    </source>
</evidence>
<feature type="transmembrane region" description="Helical" evidence="8">
    <location>
        <begin position="242"/>
        <end position="262"/>
    </location>
</feature>
<keyword evidence="11" id="KW-1185">Reference proteome</keyword>
<reference evidence="10 11" key="1">
    <citation type="submission" date="2016-10" db="EMBL/GenBank/DDBJ databases">
        <authorList>
            <person name="de Groot N.N."/>
        </authorList>
    </citation>
    <scope>NUCLEOTIDE SEQUENCE [LARGE SCALE GENOMIC DNA]</scope>
    <source>
        <strain evidence="10 11">DSM 7343</strain>
    </source>
</reference>
<evidence type="ECO:0000256" key="4">
    <source>
        <dbReference type="ARBA" id="ARBA00022475"/>
    </source>
</evidence>
<dbReference type="OrthoDB" id="266913at2"/>
<keyword evidence="3" id="KW-0813">Transport</keyword>
<dbReference type="PANTHER" id="PTHR30294:SF38">
    <property type="entry name" value="TRANSPORT PERMEASE PROTEIN"/>
    <property type="match status" value="1"/>
</dbReference>
<dbReference type="RefSeq" id="WP_092344078.1">
    <property type="nucleotide sequence ID" value="NZ_FNQN01000001.1"/>
</dbReference>
<evidence type="ECO:0000259" key="9">
    <source>
        <dbReference type="PROSITE" id="PS51012"/>
    </source>
</evidence>
<comment type="similarity">
    <text evidence="2">Belongs to the ABC-2 integral membrane protein family.</text>
</comment>
<keyword evidence="4" id="KW-1003">Cell membrane</keyword>
<feature type="transmembrane region" description="Helical" evidence="8">
    <location>
        <begin position="355"/>
        <end position="378"/>
    </location>
</feature>
<evidence type="ECO:0000313" key="11">
    <source>
        <dbReference type="Proteomes" id="UP000199409"/>
    </source>
</evidence>
<feature type="domain" description="ABC transmembrane type-2" evidence="9">
    <location>
        <begin position="195"/>
        <end position="437"/>
    </location>
</feature>
<sequence length="441" mass="47674">MTMLLLANIKKELLLLSRDRLSLLVLFVMPMVLVLILSLIQDDLFRATGGAPTTALFVNLDTGESGLELRNSLQANGALQLVEELGGEFANEVSARKAVFDGDYQFAIIVPATFTTAITQAAKASVQAALRQQESSPSSSQIAIVFDPAVRGVYRSAVINALRLGVTRLELARKSAVFEQLLPEELQRSMAAQLGSVVPMSMLPQVPQLSFEWVGEPIITLDEELAAPEKYATLPTSVQQNVPAWTLFGMFFIVIPLAGTLIRERQEGTLTRLMTMPVSSSSLLLGKISAHLLICMIQFGLMLMVGKCILPLFGTPVLELGSSPLVLLLVAFSAALAACGYGILIGVVARSYDQAAIFGSVSIVVAAALGGVMVPIYVMPRFMQSLSIISPLGWGLDAFLDIFVRHGNLVTVFPRIAALVGFFLLCMLVAMVIFQRWRRGN</sequence>
<evidence type="ECO:0000256" key="5">
    <source>
        <dbReference type="ARBA" id="ARBA00022692"/>
    </source>
</evidence>
<evidence type="ECO:0000256" key="7">
    <source>
        <dbReference type="ARBA" id="ARBA00023136"/>
    </source>
</evidence>
<comment type="subcellular location">
    <subcellularLocation>
        <location evidence="1">Cell membrane</location>
        <topology evidence="1">Multi-pass membrane protein</topology>
    </subcellularLocation>
</comment>
<dbReference type="EMBL" id="FNQN01000001">
    <property type="protein sequence ID" value="SDZ76857.1"/>
    <property type="molecule type" value="Genomic_DNA"/>
</dbReference>
<evidence type="ECO:0000256" key="8">
    <source>
        <dbReference type="SAM" id="Phobius"/>
    </source>
</evidence>
<feature type="transmembrane region" description="Helical" evidence="8">
    <location>
        <begin position="21"/>
        <end position="40"/>
    </location>
</feature>
<evidence type="ECO:0000256" key="6">
    <source>
        <dbReference type="ARBA" id="ARBA00022989"/>
    </source>
</evidence>
<feature type="transmembrane region" description="Helical" evidence="8">
    <location>
        <begin position="325"/>
        <end position="348"/>
    </location>
</feature>
<dbReference type="InterPro" id="IPR051449">
    <property type="entry name" value="ABC-2_transporter_component"/>
</dbReference>
<dbReference type="PANTHER" id="PTHR30294">
    <property type="entry name" value="MEMBRANE COMPONENT OF ABC TRANSPORTER YHHJ-RELATED"/>
    <property type="match status" value="1"/>
</dbReference>
<feature type="transmembrane region" description="Helical" evidence="8">
    <location>
        <begin position="416"/>
        <end position="437"/>
    </location>
</feature>
<proteinExistence type="inferred from homology"/>
<keyword evidence="7 8" id="KW-0472">Membrane</keyword>
<evidence type="ECO:0000313" key="10">
    <source>
        <dbReference type="EMBL" id="SDZ76857.1"/>
    </source>
</evidence>
<dbReference type="AlphaFoldDB" id="A0A1H3VPY0"/>
<dbReference type="PROSITE" id="PS51012">
    <property type="entry name" value="ABC_TM2"/>
    <property type="match status" value="1"/>
</dbReference>
<organism evidence="10 11">
    <name type="scientific">Desulfuromusa kysingii</name>
    <dbReference type="NCBI Taxonomy" id="37625"/>
    <lineage>
        <taxon>Bacteria</taxon>
        <taxon>Pseudomonadati</taxon>
        <taxon>Thermodesulfobacteriota</taxon>
        <taxon>Desulfuromonadia</taxon>
        <taxon>Desulfuromonadales</taxon>
        <taxon>Geopsychrobacteraceae</taxon>
        <taxon>Desulfuromusa</taxon>
    </lineage>
</organism>
<dbReference type="Gene3D" id="3.40.1710.10">
    <property type="entry name" value="abc type-2 transporter like domain"/>
    <property type="match status" value="1"/>
</dbReference>
<evidence type="ECO:0000256" key="1">
    <source>
        <dbReference type="ARBA" id="ARBA00004651"/>
    </source>
</evidence>
<dbReference type="STRING" id="37625.SAMN05660420_00211"/>
<accession>A0A1H3VPY0</accession>
<dbReference type="InterPro" id="IPR047817">
    <property type="entry name" value="ABC2_TM_bact-type"/>
</dbReference>
<gene>
    <name evidence="10" type="ORF">SAMN05660420_00211</name>
</gene>
<feature type="transmembrane region" description="Helical" evidence="8">
    <location>
        <begin position="283"/>
        <end position="305"/>
    </location>
</feature>
<dbReference type="Pfam" id="PF12698">
    <property type="entry name" value="ABC2_membrane_3"/>
    <property type="match status" value="1"/>
</dbReference>
<evidence type="ECO:0000256" key="2">
    <source>
        <dbReference type="ARBA" id="ARBA00007783"/>
    </source>
</evidence>